<dbReference type="Proteomes" id="UP000327294">
    <property type="component" value="Chromosome"/>
</dbReference>
<accession>A0A5P8KJ61</accession>
<protein>
    <submittedName>
        <fullName evidence="1">Uncharacterized protein</fullName>
    </submittedName>
</protein>
<evidence type="ECO:0000313" key="1">
    <source>
        <dbReference type="EMBL" id="QFR02809.1"/>
    </source>
</evidence>
<sequence length="81" mass="9031">MLARPSRGITAKDYVGYFMNRYGEEPVFAQRRGEKTGPTARRPDCPTDAMITVADLVVNREEATRLSSCLAASRPLRQGRT</sequence>
<proteinExistence type="predicted"/>
<gene>
    <name evidence="1" type="ORF">F9278_25810</name>
</gene>
<dbReference type="EMBL" id="CP045096">
    <property type="protein sequence ID" value="QFR02809.1"/>
    <property type="molecule type" value="Genomic_DNA"/>
</dbReference>
<name>A0A5P8KJ61_9ACTN</name>
<dbReference type="KEGG" id="sphv:F9278_25810"/>
<keyword evidence="2" id="KW-1185">Reference proteome</keyword>
<dbReference type="AlphaFoldDB" id="A0A5P8KJ61"/>
<organism evidence="1 2">
    <name type="scientific">Streptomyces phaeolivaceus</name>
    <dbReference type="NCBI Taxonomy" id="2653200"/>
    <lineage>
        <taxon>Bacteria</taxon>
        <taxon>Bacillati</taxon>
        <taxon>Actinomycetota</taxon>
        <taxon>Actinomycetes</taxon>
        <taxon>Kitasatosporales</taxon>
        <taxon>Streptomycetaceae</taxon>
        <taxon>Streptomyces</taxon>
    </lineage>
</organism>
<reference evidence="1 2" key="1">
    <citation type="submission" date="2019-10" db="EMBL/GenBank/DDBJ databases">
        <title>Streptomyces sp. strain GY16 isolated from leaves of Broussonetia papyrifera.</title>
        <authorList>
            <person name="Mo P."/>
        </authorList>
    </citation>
    <scope>NUCLEOTIDE SEQUENCE [LARGE SCALE GENOMIC DNA]</scope>
    <source>
        <strain evidence="1 2">GY16</strain>
    </source>
</reference>
<evidence type="ECO:0000313" key="2">
    <source>
        <dbReference type="Proteomes" id="UP000327294"/>
    </source>
</evidence>